<feature type="compositionally biased region" description="Pro residues" evidence="2">
    <location>
        <begin position="370"/>
        <end position="379"/>
    </location>
</feature>
<dbReference type="GeneID" id="66103913"/>
<evidence type="ECO:0000256" key="1">
    <source>
        <dbReference type="ARBA" id="ARBA00023186"/>
    </source>
</evidence>
<dbReference type="Pfam" id="PF00226">
    <property type="entry name" value="DnaJ"/>
    <property type="match status" value="1"/>
</dbReference>
<accession>A0A9P8AVW5</accession>
<organism evidence="4 5">
    <name type="scientific">Guyanagaster necrorhizus</name>
    <dbReference type="NCBI Taxonomy" id="856835"/>
    <lineage>
        <taxon>Eukaryota</taxon>
        <taxon>Fungi</taxon>
        <taxon>Dikarya</taxon>
        <taxon>Basidiomycota</taxon>
        <taxon>Agaricomycotina</taxon>
        <taxon>Agaricomycetes</taxon>
        <taxon>Agaricomycetidae</taxon>
        <taxon>Agaricales</taxon>
        <taxon>Marasmiineae</taxon>
        <taxon>Physalacriaceae</taxon>
        <taxon>Guyanagaster</taxon>
    </lineage>
</organism>
<dbReference type="CDD" id="cd06257">
    <property type="entry name" value="DnaJ"/>
    <property type="match status" value="1"/>
</dbReference>
<dbReference type="PANTHER" id="PTHR44360">
    <property type="entry name" value="DNAJ HOMOLOG SUBFAMILY B MEMBER 9"/>
    <property type="match status" value="1"/>
</dbReference>
<keyword evidence="5" id="KW-1185">Reference proteome</keyword>
<feature type="domain" description="J" evidence="3">
    <location>
        <begin position="73"/>
        <end position="138"/>
    </location>
</feature>
<proteinExistence type="predicted"/>
<dbReference type="PANTHER" id="PTHR44360:SF1">
    <property type="entry name" value="DNAJ HOMOLOG SUBFAMILY B MEMBER 9"/>
    <property type="match status" value="1"/>
</dbReference>
<evidence type="ECO:0000256" key="2">
    <source>
        <dbReference type="SAM" id="MobiDB-lite"/>
    </source>
</evidence>
<dbReference type="Gene3D" id="1.10.287.110">
    <property type="entry name" value="DnaJ domain"/>
    <property type="match status" value="1"/>
</dbReference>
<dbReference type="PRINTS" id="PR00625">
    <property type="entry name" value="JDOMAIN"/>
</dbReference>
<dbReference type="PROSITE" id="PS50076">
    <property type="entry name" value="DNAJ_2"/>
    <property type="match status" value="1"/>
</dbReference>
<gene>
    <name evidence="4" type="ORF">BT62DRAFT_617466</name>
</gene>
<comment type="caution">
    <text evidence="4">The sequence shown here is derived from an EMBL/GenBank/DDBJ whole genome shotgun (WGS) entry which is preliminary data.</text>
</comment>
<dbReference type="InterPro" id="IPR036869">
    <property type="entry name" value="J_dom_sf"/>
</dbReference>
<dbReference type="InterPro" id="IPR001623">
    <property type="entry name" value="DnaJ_domain"/>
</dbReference>
<dbReference type="GO" id="GO:0036503">
    <property type="term" value="P:ERAD pathway"/>
    <property type="evidence" value="ECO:0007669"/>
    <property type="project" value="TreeGrafter"/>
</dbReference>
<feature type="compositionally biased region" description="Polar residues" evidence="2">
    <location>
        <begin position="382"/>
        <end position="392"/>
    </location>
</feature>
<dbReference type="GO" id="GO:0005783">
    <property type="term" value="C:endoplasmic reticulum"/>
    <property type="evidence" value="ECO:0007669"/>
    <property type="project" value="TreeGrafter"/>
</dbReference>
<evidence type="ECO:0000259" key="3">
    <source>
        <dbReference type="PROSITE" id="PS50076"/>
    </source>
</evidence>
<dbReference type="SMART" id="SM00271">
    <property type="entry name" value="DnaJ"/>
    <property type="match status" value="1"/>
</dbReference>
<evidence type="ECO:0000313" key="4">
    <source>
        <dbReference type="EMBL" id="KAG7449958.1"/>
    </source>
</evidence>
<dbReference type="RefSeq" id="XP_043043458.1">
    <property type="nucleotide sequence ID" value="XM_043181617.1"/>
</dbReference>
<dbReference type="OrthoDB" id="10250354at2759"/>
<dbReference type="InterPro" id="IPR051948">
    <property type="entry name" value="Hsp70_co-chaperone_J-domain"/>
</dbReference>
<feature type="region of interest" description="Disordered" evidence="2">
    <location>
        <begin position="350"/>
        <end position="392"/>
    </location>
</feature>
<dbReference type="GO" id="GO:0051087">
    <property type="term" value="F:protein-folding chaperone binding"/>
    <property type="evidence" value="ECO:0007669"/>
    <property type="project" value="TreeGrafter"/>
</dbReference>
<dbReference type="AlphaFoldDB" id="A0A9P8AVW5"/>
<keyword evidence="1" id="KW-0143">Chaperone</keyword>
<dbReference type="EMBL" id="MU250527">
    <property type="protein sequence ID" value="KAG7449958.1"/>
    <property type="molecule type" value="Genomic_DNA"/>
</dbReference>
<dbReference type="Proteomes" id="UP000812287">
    <property type="component" value="Unassembled WGS sequence"/>
</dbReference>
<reference evidence="4" key="1">
    <citation type="submission" date="2020-11" db="EMBL/GenBank/DDBJ databases">
        <title>Adaptations for nitrogen fixation in a non-lichenized fungal sporocarp promotes dispersal by wood-feeding termites.</title>
        <authorList>
            <consortium name="DOE Joint Genome Institute"/>
            <person name="Koch R.A."/>
            <person name="Yoon G."/>
            <person name="Arayal U."/>
            <person name="Lail K."/>
            <person name="Amirebrahimi M."/>
            <person name="Labutti K."/>
            <person name="Lipzen A."/>
            <person name="Riley R."/>
            <person name="Barry K."/>
            <person name="Henrissat B."/>
            <person name="Grigoriev I.V."/>
            <person name="Herr J.R."/>
            <person name="Aime M.C."/>
        </authorList>
    </citation>
    <scope>NUCLEOTIDE SEQUENCE</scope>
    <source>
        <strain evidence="4">MCA 3950</strain>
    </source>
</reference>
<dbReference type="SUPFAM" id="SSF46565">
    <property type="entry name" value="Chaperone J-domain"/>
    <property type="match status" value="1"/>
</dbReference>
<protein>
    <submittedName>
        <fullName evidence="4">DnaJ-domain-containing protein</fullName>
    </submittedName>
</protein>
<sequence length="392" mass="44529">MMAYSIILGMIGWSVLPDFATTHALRFIHGQMKNPPAPRTPLYVQHYRYTFAFVVLAYLLYNLIQGSSSVPPNFYQILGVPHDVDDNGLKLAFRQFAKRYHPDKPGIGPEGAEMFMRVRDAFEALKNPVVRFAYDRFGPDVLLWQQLSTPKEYLRQGLMQSSGFHIVSGLVLVFYSSIGRESPVKFWRYILYAVFLFSEIALLVSPSPSTLLSNPTILHSFFPQRVTFQHVLFLHQLFFSLSVAVSRVAPRLFPEPPDQTVVELEKLHTLAGMADREASLLLHTELHSVHPAASFSERIPLSRMRPLLEPSSDVMDELSKEMENMIIETNVKKDAGPLKSMWEAAVQKGHNSAPDIVEPKWEDFSKNLPSPRPSPPPRIPCNNYTRARSVSY</sequence>
<dbReference type="GO" id="GO:0051787">
    <property type="term" value="F:misfolded protein binding"/>
    <property type="evidence" value="ECO:0007669"/>
    <property type="project" value="TreeGrafter"/>
</dbReference>
<name>A0A9P8AVW5_9AGAR</name>
<evidence type="ECO:0000313" key="5">
    <source>
        <dbReference type="Proteomes" id="UP000812287"/>
    </source>
</evidence>